<dbReference type="EMBL" id="CM000761">
    <property type="protein sequence ID" value="OQU89197.1"/>
    <property type="molecule type" value="Genomic_DNA"/>
</dbReference>
<accession>A0A1W0W478</accession>
<dbReference type="SUPFAM" id="SSF48403">
    <property type="entry name" value="Ankyrin repeat"/>
    <property type="match status" value="1"/>
</dbReference>
<dbReference type="InterPro" id="IPR036770">
    <property type="entry name" value="Ankyrin_rpt-contain_sf"/>
</dbReference>
<dbReference type="PANTHER" id="PTHR46224:SF22">
    <property type="match status" value="1"/>
</dbReference>
<dbReference type="Pfam" id="PF00023">
    <property type="entry name" value="Ank"/>
    <property type="match status" value="1"/>
</dbReference>
<gene>
    <name evidence="2" type="ORF">SORBI_3002G158500</name>
</gene>
<feature type="repeat" description="ANK" evidence="1">
    <location>
        <begin position="240"/>
        <end position="272"/>
    </location>
</feature>
<dbReference type="EMBL" id="CM000761">
    <property type="protein sequence ID" value="OQU89200.1"/>
    <property type="molecule type" value="Genomic_DNA"/>
</dbReference>
<evidence type="ECO:0000313" key="2">
    <source>
        <dbReference type="EMBL" id="OQU89197.1"/>
    </source>
</evidence>
<evidence type="ECO:0000256" key="1">
    <source>
        <dbReference type="PROSITE-ProRule" id="PRU00023"/>
    </source>
</evidence>
<feature type="repeat" description="ANK" evidence="1">
    <location>
        <begin position="149"/>
        <end position="181"/>
    </location>
</feature>
<dbReference type="InterPro" id="IPR051616">
    <property type="entry name" value="Cul2-RING_E3_ligase_SR"/>
</dbReference>
<dbReference type="SMART" id="SM00248">
    <property type="entry name" value="ANK"/>
    <property type="match status" value="5"/>
</dbReference>
<organism evidence="2 3">
    <name type="scientific">Sorghum bicolor</name>
    <name type="common">Sorghum</name>
    <name type="synonym">Sorghum vulgare</name>
    <dbReference type="NCBI Taxonomy" id="4558"/>
    <lineage>
        <taxon>Eukaryota</taxon>
        <taxon>Viridiplantae</taxon>
        <taxon>Streptophyta</taxon>
        <taxon>Embryophyta</taxon>
        <taxon>Tracheophyta</taxon>
        <taxon>Spermatophyta</taxon>
        <taxon>Magnoliopsida</taxon>
        <taxon>Liliopsida</taxon>
        <taxon>Poales</taxon>
        <taxon>Poaceae</taxon>
        <taxon>PACMAD clade</taxon>
        <taxon>Panicoideae</taxon>
        <taxon>Andropogonodae</taxon>
        <taxon>Andropogoneae</taxon>
        <taxon>Sorghinae</taxon>
        <taxon>Sorghum</taxon>
    </lineage>
</organism>
<dbReference type="Pfam" id="PF12796">
    <property type="entry name" value="Ank_2"/>
    <property type="match status" value="2"/>
</dbReference>
<proteinExistence type="predicted"/>
<name>A0A1W0W478_SORBI</name>
<dbReference type="PRINTS" id="PR01415">
    <property type="entry name" value="ANKYRIN"/>
</dbReference>
<dbReference type="Gene3D" id="1.25.40.10">
    <property type="entry name" value="Tetratricopeptide repeat domain"/>
    <property type="match status" value="1"/>
</dbReference>
<dbReference type="Gramene" id="OQU89200">
    <property type="protein sequence ID" value="OQU89200"/>
    <property type="gene ID" value="SORBI_3002G158500"/>
</dbReference>
<dbReference type="InParanoid" id="A0A1W0W478"/>
<reference evidence="2" key="2">
    <citation type="submission" date="2017-02" db="EMBL/GenBank/DDBJ databases">
        <title>WGS assembly of Sorghum bicolor.</title>
        <authorList>
            <person name="Paterson A."/>
            <person name="Mullet J."/>
            <person name="Bowers J."/>
            <person name="Bruggmann R."/>
            <person name="Dubchak I."/>
            <person name="Grimwood J."/>
            <person name="Gundlach H."/>
            <person name="Haberer G."/>
            <person name="Hellsten U."/>
            <person name="Mitros T."/>
            <person name="Poliakov A."/>
            <person name="Schmutz J."/>
            <person name="Spannagl M."/>
            <person name="Tang H."/>
            <person name="Wang X."/>
            <person name="Wicker T."/>
            <person name="Bharti A."/>
            <person name="Chapman J."/>
            <person name="Feltus F."/>
            <person name="Gowik U."/>
            <person name="Grigoriev I."/>
            <person name="Lyons E."/>
            <person name="Maher C."/>
            <person name="Martis M."/>
            <person name="Narechania A."/>
            <person name="Otillar R."/>
            <person name="Penning B."/>
            <person name="Salamov A."/>
            <person name="Wang Y."/>
            <person name="Zhang L."/>
            <person name="Carpita N."/>
            <person name="Freeling M."/>
            <person name="Gingle A."/>
            <person name="Hash C."/>
            <person name="Keller B."/>
            <person name="Klein P."/>
            <person name="Kresovich S."/>
            <person name="Mccann M."/>
            <person name="Ming R."/>
            <person name="Peterson D."/>
            <person name="Rahman M."/>
            <person name="Ware D."/>
            <person name="Westhoff P."/>
            <person name="Mayer K."/>
            <person name="Messing J."/>
            <person name="Sims D."/>
            <person name="Jenkins J."/>
            <person name="Shu S."/>
            <person name="Rokhsar D."/>
        </authorList>
    </citation>
    <scope>NUCLEOTIDE SEQUENCE</scope>
</reference>
<dbReference type="Gramene" id="OQU89197">
    <property type="protein sequence ID" value="OQU89197"/>
    <property type="gene ID" value="SORBI_3002G158500"/>
</dbReference>
<dbReference type="PROSITE" id="PS50088">
    <property type="entry name" value="ANK_REPEAT"/>
    <property type="match status" value="4"/>
</dbReference>
<dbReference type="InterPro" id="IPR011990">
    <property type="entry name" value="TPR-like_helical_dom_sf"/>
</dbReference>
<dbReference type="Gene3D" id="1.25.40.20">
    <property type="entry name" value="Ankyrin repeat-containing domain"/>
    <property type="match status" value="3"/>
</dbReference>
<keyword evidence="3" id="KW-1185">Reference proteome</keyword>
<dbReference type="PROSITE" id="PS50297">
    <property type="entry name" value="ANK_REP_REGION"/>
    <property type="match status" value="4"/>
</dbReference>
<feature type="repeat" description="ANK" evidence="1">
    <location>
        <begin position="181"/>
        <end position="209"/>
    </location>
</feature>
<protein>
    <submittedName>
        <fullName evidence="2">Uncharacterized protein</fullName>
    </submittedName>
</protein>
<dbReference type="SUPFAM" id="SSF48452">
    <property type="entry name" value="TPR-like"/>
    <property type="match status" value="1"/>
</dbReference>
<dbReference type="ExpressionAtlas" id="A0A1W0W478">
    <property type="expression patterns" value="baseline and differential"/>
</dbReference>
<reference evidence="2 3" key="1">
    <citation type="journal article" date="2009" name="Nature">
        <title>The Sorghum bicolor genome and the diversification of grasses.</title>
        <authorList>
            <person name="Paterson A.H."/>
            <person name="Bowers J.E."/>
            <person name="Bruggmann R."/>
            <person name="Dubchak I."/>
            <person name="Grimwood J."/>
            <person name="Gundlach H."/>
            <person name="Haberer G."/>
            <person name="Hellsten U."/>
            <person name="Mitros T."/>
            <person name="Poliakov A."/>
            <person name="Schmutz J."/>
            <person name="Spannagl M."/>
            <person name="Tang H."/>
            <person name="Wang X."/>
            <person name="Wicker T."/>
            <person name="Bharti A.K."/>
            <person name="Chapman J."/>
            <person name="Feltus F.A."/>
            <person name="Gowik U."/>
            <person name="Grigoriev I.V."/>
            <person name="Lyons E."/>
            <person name="Maher C.A."/>
            <person name="Martis M."/>
            <person name="Narechania A."/>
            <person name="Otillar R.P."/>
            <person name="Penning B.W."/>
            <person name="Salamov A.A."/>
            <person name="Wang Y."/>
            <person name="Zhang L."/>
            <person name="Carpita N.C."/>
            <person name="Freeling M."/>
            <person name="Gingle A.R."/>
            <person name="Hash C.T."/>
            <person name="Keller B."/>
            <person name="Klein P."/>
            <person name="Kresovich S."/>
            <person name="McCann M.C."/>
            <person name="Ming R."/>
            <person name="Peterson D.G."/>
            <person name="Mehboob-ur-Rahman"/>
            <person name="Ware D."/>
            <person name="Westhoff P."/>
            <person name="Mayer K.F."/>
            <person name="Messing J."/>
            <person name="Rokhsar D.S."/>
        </authorList>
    </citation>
    <scope>NUCLEOTIDE SEQUENCE [LARGE SCALE GENOMIC DNA]</scope>
    <source>
        <strain evidence="3">cv. BTx623</strain>
    </source>
</reference>
<dbReference type="PANTHER" id="PTHR46224">
    <property type="entry name" value="ANKYRIN REPEAT FAMILY PROTEIN"/>
    <property type="match status" value="1"/>
</dbReference>
<feature type="repeat" description="ANK" evidence="1">
    <location>
        <begin position="81"/>
        <end position="103"/>
    </location>
</feature>
<dbReference type="STRING" id="4558.A0A1W0W478"/>
<dbReference type="InterPro" id="IPR002110">
    <property type="entry name" value="Ankyrin_rpt"/>
</dbReference>
<dbReference type="Proteomes" id="UP000000768">
    <property type="component" value="Chromosome 2"/>
</dbReference>
<evidence type="ECO:0000313" key="3">
    <source>
        <dbReference type="Proteomes" id="UP000000768"/>
    </source>
</evidence>
<sequence length="442" mass="47490">MASSPPSSGVLPPSYPLRLREPPLTLRNPRSILPVADLAALLLRAAYDGDVPQLKTLVKRLRKAGKSVDEAMTEIRASWYKGQGPLHMAALSGKTAVCKLLIKDLKLDVDAAVYDGVTPLSLAILGTASAAVTRLLLDHHADPNKAAFDGCTPLHLAATRDAYEIAELLLSRRAYVDPVSECGTPLYIAAKNGSAKMLKLLLRHQADPNRIVCTPLKAISACSLEGMELPTKAHADVNAGTVTPLIAAAYAGSTDCIKCLLKAGADANIPDQQNGRVPIEFAATQRWKECVDVLFPVTTPLAKVADWSTTGIIEHSKLMSSKPQDENDGSDFEAQGDAAIGKSDYAHALTLYTMAVEINPDDSSLYAKRSLCSLHAGDKSKALDDANIYKDMQPELSKSRSEQAAALILVKEYDRAVEVLMTGLSLDFERKPTDKALSEDHP</sequence>
<dbReference type="AlphaFoldDB" id="A0A1W0W478"/>
<keyword evidence="1" id="KW-0040">ANK repeat</keyword>
<reference evidence="3" key="3">
    <citation type="journal article" date="2018" name="Plant J.">
        <title>The Sorghum bicolor reference genome: improved assembly, gene annotations, a transcriptome atlas, and signatures of genome organization.</title>
        <authorList>
            <person name="McCormick R.F."/>
            <person name="Truong S.K."/>
            <person name="Sreedasyam A."/>
            <person name="Jenkins J."/>
            <person name="Shu S."/>
            <person name="Sims D."/>
            <person name="Kennedy M."/>
            <person name="Amirebrahimi M."/>
            <person name="Weers B.D."/>
            <person name="McKinley B."/>
            <person name="Mattison A."/>
            <person name="Morishige D.T."/>
            <person name="Grimwood J."/>
            <person name="Schmutz J."/>
            <person name="Mullet J.E."/>
        </authorList>
    </citation>
    <scope>NUCLEOTIDE SEQUENCE [LARGE SCALE GENOMIC DNA]</scope>
    <source>
        <strain evidence="3">cv. BTx623</strain>
    </source>
</reference>